<dbReference type="EC" id="1.1.1.385" evidence="3"/>
<evidence type="ECO:0000256" key="2">
    <source>
        <dbReference type="ARBA" id="ARBA00023002"/>
    </source>
</evidence>
<accession>A0A2Z4AI22</accession>
<dbReference type="EMBL" id="CP029803">
    <property type="protein sequence ID" value="AWT59984.1"/>
    <property type="molecule type" value="Genomic_DNA"/>
</dbReference>
<keyword evidence="2 3" id="KW-0560">Oxidoreductase</keyword>
<dbReference type="AlphaFoldDB" id="A0A2Z4AI22"/>
<reference evidence="3 4" key="1">
    <citation type="submission" date="2018-06" db="EMBL/GenBank/DDBJ databases">
        <title>Draft Genome Sequence of a Novel Marine Bacterium Related to the Verrucomicrobia.</title>
        <authorList>
            <person name="Vosseberg J."/>
            <person name="Martijn J."/>
            <person name="Ettema T.J.G."/>
        </authorList>
    </citation>
    <scope>NUCLEOTIDE SEQUENCE [LARGE SCALE GENOMIC DNA]</scope>
    <source>
        <strain evidence="3">TARA_B100001123</strain>
    </source>
</reference>
<dbReference type="PANTHER" id="PTHR43669:SF3">
    <property type="entry name" value="ALCOHOL DEHYDROGENASE, PUTATIVE (AFU_ORTHOLOGUE AFUA_3G03445)-RELATED"/>
    <property type="match status" value="1"/>
</dbReference>
<organism evidence="3 4">
    <name type="scientific">Candidatus Moanibacter tarae</name>
    <dbReference type="NCBI Taxonomy" id="2200854"/>
    <lineage>
        <taxon>Bacteria</taxon>
        <taxon>Pseudomonadati</taxon>
        <taxon>Verrucomicrobiota</taxon>
        <taxon>Opitutia</taxon>
        <taxon>Puniceicoccales</taxon>
        <taxon>Puniceicoccales incertae sedis</taxon>
        <taxon>Candidatus Moanibacter</taxon>
    </lineage>
</organism>
<dbReference type="PROSITE" id="PS00061">
    <property type="entry name" value="ADH_SHORT"/>
    <property type="match status" value="1"/>
</dbReference>
<evidence type="ECO:0000313" key="3">
    <source>
        <dbReference type="EMBL" id="AWT59984.1"/>
    </source>
</evidence>
<dbReference type="KEGG" id="mtar:DF168_01183"/>
<protein>
    <submittedName>
        <fullName evidence="3">Dihydroanticapsin 7-dehydrogenase</fullName>
        <ecNumber evidence="3">1.1.1.385</ecNumber>
    </submittedName>
</protein>
<gene>
    <name evidence="3" type="primary">bacC_5</name>
    <name evidence="3" type="ORF">DF168_01183</name>
</gene>
<name>A0A2Z4AI22_9BACT</name>
<dbReference type="InterPro" id="IPR036291">
    <property type="entry name" value="NAD(P)-bd_dom_sf"/>
</dbReference>
<dbReference type="SUPFAM" id="SSF51735">
    <property type="entry name" value="NAD(P)-binding Rossmann-fold domains"/>
    <property type="match status" value="1"/>
</dbReference>
<dbReference type="Gene3D" id="3.40.50.720">
    <property type="entry name" value="NAD(P)-binding Rossmann-like Domain"/>
    <property type="match status" value="1"/>
</dbReference>
<proteinExistence type="inferred from homology"/>
<sequence>MEINLSEKRIIVTGGATGIGRASSLRVSQDGAKVALFDINEKDSQKTIDAIRSSGGEARFWNVDVGDEDVVSRSVSEAEAWLGGIDSLLHFAGVLWGASVELDEFPEETWDTVLDINLRGTYLMSKYVVAVMKKQKSGVIILAASGAGVRGGSSSYAYGSSKGGVHGLTMVMQNALPKYGIRVHDIAPGSVKSPLKIGQMKSSAERTGNTTNVDRAIETLNDPEDVANIVAFMASDQAKLLRGTVFTG</sequence>
<dbReference type="InterPro" id="IPR002347">
    <property type="entry name" value="SDR_fam"/>
</dbReference>
<dbReference type="Pfam" id="PF00106">
    <property type="entry name" value="adh_short"/>
    <property type="match status" value="1"/>
</dbReference>
<dbReference type="PRINTS" id="PR00081">
    <property type="entry name" value="GDHRDH"/>
</dbReference>
<dbReference type="CDD" id="cd05233">
    <property type="entry name" value="SDR_c"/>
    <property type="match status" value="1"/>
</dbReference>
<dbReference type="GO" id="GO:0016491">
    <property type="term" value="F:oxidoreductase activity"/>
    <property type="evidence" value="ECO:0007669"/>
    <property type="project" value="UniProtKB-KW"/>
</dbReference>
<dbReference type="FunFam" id="3.40.50.720:FF:000084">
    <property type="entry name" value="Short-chain dehydrogenase reductase"/>
    <property type="match status" value="1"/>
</dbReference>
<evidence type="ECO:0000256" key="1">
    <source>
        <dbReference type="ARBA" id="ARBA00006484"/>
    </source>
</evidence>
<dbReference type="PANTHER" id="PTHR43669">
    <property type="entry name" value="5-KETO-D-GLUCONATE 5-REDUCTASE"/>
    <property type="match status" value="1"/>
</dbReference>
<evidence type="ECO:0000313" key="4">
    <source>
        <dbReference type="Proteomes" id="UP000247465"/>
    </source>
</evidence>
<dbReference type="InterPro" id="IPR020904">
    <property type="entry name" value="Sc_DH/Rdtase_CS"/>
</dbReference>
<comment type="similarity">
    <text evidence="1">Belongs to the short-chain dehydrogenases/reductases (SDR) family.</text>
</comment>
<dbReference type="Proteomes" id="UP000247465">
    <property type="component" value="Chromosome"/>
</dbReference>